<gene>
    <name evidence="1" type="ORF">HMPREF9195_01410</name>
</gene>
<protein>
    <recommendedName>
        <fullName evidence="3">Transposase (putative) YhgA-like domain-containing protein</fullName>
    </recommendedName>
</protein>
<dbReference type="PANTHER" id="PTHR41317">
    <property type="entry name" value="PD-(D_E)XK NUCLEASE FAMILY TRANSPOSASE"/>
    <property type="match status" value="1"/>
</dbReference>
<reference evidence="1 2" key="1">
    <citation type="submission" date="2013-04" db="EMBL/GenBank/DDBJ databases">
        <title>The Genome Sequence of Treponema medium ATCC 700293.</title>
        <authorList>
            <consortium name="The Broad Institute Genomics Platform"/>
            <person name="Earl A."/>
            <person name="Ward D."/>
            <person name="Feldgarden M."/>
            <person name="Gevers D."/>
            <person name="Leonetti C."/>
            <person name="Blanton J.M."/>
            <person name="Dewhirst F.E."/>
            <person name="Izard J."/>
            <person name="Walker B."/>
            <person name="Young S."/>
            <person name="Zeng Q."/>
            <person name="Gargeya S."/>
            <person name="Fitzgerald M."/>
            <person name="Haas B."/>
            <person name="Abouelleil A."/>
            <person name="Allen A.W."/>
            <person name="Alvarado L."/>
            <person name="Arachchi H.M."/>
            <person name="Berlin A.M."/>
            <person name="Chapman S.B."/>
            <person name="Gainer-Dewar J."/>
            <person name="Goldberg J."/>
            <person name="Griggs A."/>
            <person name="Gujja S."/>
            <person name="Hansen M."/>
            <person name="Howarth C."/>
            <person name="Imamovic A."/>
            <person name="Ireland A."/>
            <person name="Larimer J."/>
            <person name="McCowan C."/>
            <person name="Murphy C."/>
            <person name="Pearson M."/>
            <person name="Poon T.W."/>
            <person name="Priest M."/>
            <person name="Roberts A."/>
            <person name="Saif S."/>
            <person name="Shea T."/>
            <person name="Sisk P."/>
            <person name="Sykes S."/>
            <person name="Wortman J."/>
            <person name="Nusbaum C."/>
            <person name="Birren B."/>
        </authorList>
    </citation>
    <scope>NUCLEOTIDE SEQUENCE [LARGE SCALE GENOMIC DNA]</scope>
    <source>
        <strain evidence="1 2">ATCC 700293</strain>
    </source>
</reference>
<comment type="caution">
    <text evidence="1">The sequence shown here is derived from an EMBL/GenBank/DDBJ whole genome shotgun (WGS) entry which is preliminary data.</text>
</comment>
<dbReference type="PANTHER" id="PTHR41317:SF1">
    <property type="entry name" value="PD-(D_E)XK NUCLEASE FAMILY TRANSPOSASE"/>
    <property type="match status" value="1"/>
</dbReference>
<name>A0AA87NM41_TREMD</name>
<dbReference type="EMBL" id="ATFE01000011">
    <property type="protein sequence ID" value="EPF28514.1"/>
    <property type="molecule type" value="Genomic_DNA"/>
</dbReference>
<dbReference type="NCBIfam" id="TIGR01784">
    <property type="entry name" value="T_den_put_tspse"/>
    <property type="match status" value="1"/>
</dbReference>
<proteinExistence type="predicted"/>
<dbReference type="InterPro" id="IPR010106">
    <property type="entry name" value="RpnA"/>
</dbReference>
<evidence type="ECO:0000313" key="2">
    <source>
        <dbReference type="Proteomes" id="UP000014634"/>
    </source>
</evidence>
<sequence length="293" mass="34325">MKKLPNVPMQFTARNDYAFKKLFGTEENKDIMIEFLSLVTDLRKTDFDDVRIENSEQLPRFYNDKIGRLDIKIRLQDGRKIDVEMQNTYFDYYPKRSIFYCSKLIHEHFISGFQYSNLKKCIAINVLNSPFKLSHKVHSVYQIRESEEQTLLDELLEIHFLDLTKLNKNNLTSLEKWLMFIKTDDKEVRQVLAQGNPIMTKAKRVMDIFYLDEQERKRYEAAWEYESDRLSMISESERKGLERGLIEGKSLGLAEGARQAKLETAKTMLTMGYPLSDICKIAGLSLAEVESLN</sequence>
<dbReference type="RefSeq" id="WP_016523353.1">
    <property type="nucleotide sequence ID" value="NZ_KE332517.1"/>
</dbReference>
<dbReference type="Proteomes" id="UP000014634">
    <property type="component" value="Unassembled WGS sequence"/>
</dbReference>
<evidence type="ECO:0000313" key="1">
    <source>
        <dbReference type="EMBL" id="EPF28514.1"/>
    </source>
</evidence>
<accession>A0AA87NM41</accession>
<evidence type="ECO:0008006" key="3">
    <source>
        <dbReference type="Google" id="ProtNLM"/>
    </source>
</evidence>
<organism evidence="1 2">
    <name type="scientific">Treponema medium ATCC 700293</name>
    <dbReference type="NCBI Taxonomy" id="1125700"/>
    <lineage>
        <taxon>Bacteria</taxon>
        <taxon>Pseudomonadati</taxon>
        <taxon>Spirochaetota</taxon>
        <taxon>Spirochaetia</taxon>
        <taxon>Spirochaetales</taxon>
        <taxon>Treponemataceae</taxon>
        <taxon>Treponema</taxon>
    </lineage>
</organism>
<dbReference type="Pfam" id="PF12784">
    <property type="entry name" value="PDDEXK_2"/>
    <property type="match status" value="1"/>
</dbReference>
<dbReference type="AlphaFoldDB" id="A0AA87NM41"/>